<dbReference type="Pfam" id="PF02518">
    <property type="entry name" value="HATPase_c"/>
    <property type="match status" value="1"/>
</dbReference>
<dbReference type="Gene3D" id="1.20.5.1930">
    <property type="match status" value="1"/>
</dbReference>
<dbReference type="SUPFAM" id="SSF55874">
    <property type="entry name" value="ATPase domain of HSP90 chaperone/DNA topoisomerase II/histidine kinase"/>
    <property type="match status" value="1"/>
</dbReference>
<evidence type="ECO:0000313" key="5">
    <source>
        <dbReference type="EMBL" id="AGL85642.1"/>
    </source>
</evidence>
<evidence type="ECO:0000256" key="1">
    <source>
        <dbReference type="ARBA" id="ARBA00022679"/>
    </source>
</evidence>
<dbReference type="SMART" id="SM00387">
    <property type="entry name" value="HATPase_c"/>
    <property type="match status" value="1"/>
</dbReference>
<proteinExistence type="predicted"/>
<dbReference type="InterPro" id="IPR050482">
    <property type="entry name" value="Sensor_HK_TwoCompSys"/>
</dbReference>
<evidence type="ECO:0000259" key="4">
    <source>
        <dbReference type="SMART" id="SM00387"/>
    </source>
</evidence>
<dbReference type="GO" id="GO:0000155">
    <property type="term" value="F:phosphorelay sensor kinase activity"/>
    <property type="evidence" value="ECO:0007669"/>
    <property type="project" value="InterPro"/>
</dbReference>
<dbReference type="EC" id="2.7.13.3" evidence="5"/>
<dbReference type="InterPro" id="IPR029016">
    <property type="entry name" value="GAF-like_dom_sf"/>
</dbReference>
<dbReference type="GO" id="GO:0016020">
    <property type="term" value="C:membrane"/>
    <property type="evidence" value="ECO:0007669"/>
    <property type="project" value="InterPro"/>
</dbReference>
<keyword evidence="1 5" id="KW-0808">Transferase</keyword>
<sequence>MPSPPLDPASALALRSQYRQSQSRAARLRLLVDTGQELLQLPPGQMRQRVVQRACAFVAMDQGLLLEWSSDGVAHASAEQGHGECLQALRAVAGQAQWLERPLAQTGVLRVLLHRADGQPFGALLLANSVPISAPDSEDLESLQLLATLLATHLENQRLLQDLQARERSMSELVQRLFSAQEDERKRVAYDLHDGLAQTLAGLHQRLQGFAGRCPPLPEHLHDELQTILQLAQGCVGEGRQLIGGLRPHVLDDFGLLRAIDREADRLRDAGLAVHWQQRYPERLPAALEIALFRIAQEAINNILKHARAHSVSLNLALEAGQAVLGISDDGAGFQPASGQGIEQLGQVAMQERAHLLGGRFTCHSRPGSGTRILARVPVPSLEHAV</sequence>
<dbReference type="Gene3D" id="3.30.450.40">
    <property type="match status" value="1"/>
</dbReference>
<keyword evidence="3" id="KW-0902">Two-component regulatory system</keyword>
<dbReference type="SUPFAM" id="SSF55781">
    <property type="entry name" value="GAF domain-like"/>
    <property type="match status" value="1"/>
</dbReference>
<dbReference type="Gene3D" id="3.30.565.10">
    <property type="entry name" value="Histidine kinase-like ATPase, C-terminal domain"/>
    <property type="match status" value="1"/>
</dbReference>
<dbReference type="EMBL" id="CP003190">
    <property type="protein sequence ID" value="AGL85642.1"/>
    <property type="molecule type" value="Genomic_DNA"/>
</dbReference>
<evidence type="ECO:0000313" key="6">
    <source>
        <dbReference type="Proteomes" id="UP000013940"/>
    </source>
</evidence>
<dbReference type="AlphaFoldDB" id="A0A2C9EPP5"/>
<dbReference type="CDD" id="cd16917">
    <property type="entry name" value="HATPase_UhpB-NarQ-NarX-like"/>
    <property type="match status" value="1"/>
</dbReference>
<keyword evidence="2" id="KW-0418">Kinase</keyword>
<evidence type="ECO:0000256" key="2">
    <source>
        <dbReference type="ARBA" id="ARBA00022777"/>
    </source>
</evidence>
<protein>
    <submittedName>
        <fullName evidence="5">Sensor protein DegS</fullName>
        <ecNumber evidence="5">2.7.13.3</ecNumber>
    </submittedName>
</protein>
<dbReference type="InterPro" id="IPR003594">
    <property type="entry name" value="HATPase_dom"/>
</dbReference>
<dbReference type="eggNOG" id="COG4585">
    <property type="taxonomic scope" value="Bacteria"/>
</dbReference>
<name>A0A2C9EPP5_PSEPH</name>
<reference evidence="6" key="1">
    <citation type="journal article" date="2014" name="Genome Announc.">
        <title>Full-genome sequence of the plant growth-promoting bacterium Pseudomonas protegens CHA0.</title>
        <authorList>
            <person name="Jousset A."/>
            <person name="Schuldes J."/>
            <person name="Keel C."/>
            <person name="Maurhofer M."/>
            <person name="Daniel R."/>
            <person name="Scheu S."/>
            <person name="Thuermer A."/>
        </authorList>
    </citation>
    <scope>NUCLEOTIDE SEQUENCE [LARGE SCALE GENOMIC DNA]</scope>
    <source>
        <strain evidence="6">DSM 19095 / LMG 27888 / CFBP 6595 / CHA0</strain>
    </source>
</reference>
<accession>A0A2C9EPP5</accession>
<dbReference type="Pfam" id="PF07730">
    <property type="entry name" value="HisKA_3"/>
    <property type="match status" value="1"/>
</dbReference>
<dbReference type="HOGENOM" id="CLU_060307_0_0_6"/>
<feature type="domain" description="Histidine kinase/HSP90-like ATPase" evidence="4">
    <location>
        <begin position="287"/>
        <end position="381"/>
    </location>
</feature>
<dbReference type="PANTHER" id="PTHR24421">
    <property type="entry name" value="NITRATE/NITRITE SENSOR PROTEIN NARX-RELATED"/>
    <property type="match status" value="1"/>
</dbReference>
<organism evidence="5 6">
    <name type="scientific">Pseudomonas protegens (strain DSM 19095 / LMG 27888 / CFBP 6595 / CHA0)</name>
    <dbReference type="NCBI Taxonomy" id="1124983"/>
    <lineage>
        <taxon>Bacteria</taxon>
        <taxon>Pseudomonadati</taxon>
        <taxon>Pseudomonadota</taxon>
        <taxon>Gammaproteobacteria</taxon>
        <taxon>Pseudomonadales</taxon>
        <taxon>Pseudomonadaceae</taxon>
        <taxon>Pseudomonas</taxon>
    </lineage>
</organism>
<dbReference type="GeneID" id="57476883"/>
<dbReference type="RefSeq" id="WP_015636231.1">
    <property type="nucleotide sequence ID" value="NC_021237.1"/>
</dbReference>
<evidence type="ECO:0000256" key="3">
    <source>
        <dbReference type="ARBA" id="ARBA00023012"/>
    </source>
</evidence>
<dbReference type="Proteomes" id="UP000013940">
    <property type="component" value="Chromosome"/>
</dbReference>
<dbReference type="InterPro" id="IPR036890">
    <property type="entry name" value="HATPase_C_sf"/>
</dbReference>
<dbReference type="InterPro" id="IPR011712">
    <property type="entry name" value="Sig_transdc_His_kin_sub3_dim/P"/>
</dbReference>
<dbReference type="KEGG" id="pprc:PFLCHA0_c38760"/>
<gene>
    <name evidence="5" type="primary">degS</name>
    <name evidence="5" type="ORF">PFLCHA0_c38760</name>
</gene>
<dbReference type="GO" id="GO:0046983">
    <property type="term" value="F:protein dimerization activity"/>
    <property type="evidence" value="ECO:0007669"/>
    <property type="project" value="InterPro"/>
</dbReference>